<evidence type="ECO:0000313" key="5">
    <source>
        <dbReference type="Proteomes" id="UP000266042"/>
    </source>
</evidence>
<proteinExistence type="predicted"/>
<name>A0A398DJ33_9BACT</name>
<comment type="caution">
    <text evidence="2">The sequence shown here is derived from an EMBL/GenBank/DDBJ whole genome shotgun (WGS) entry which is preliminary data.</text>
</comment>
<evidence type="ECO:0000313" key="2">
    <source>
        <dbReference type="EMBL" id="RIE12158.1"/>
    </source>
</evidence>
<keyword evidence="1" id="KW-0472">Membrane</keyword>
<dbReference type="RefSeq" id="WP_119086911.1">
    <property type="nucleotide sequence ID" value="NZ_QXIV01000008.1"/>
</dbReference>
<feature type="transmembrane region" description="Helical" evidence="1">
    <location>
        <begin position="39"/>
        <end position="60"/>
    </location>
</feature>
<gene>
    <name evidence="3" type="ORF">SMC2_03980</name>
    <name evidence="2" type="ORF">SMC3_07120</name>
</gene>
<feature type="transmembrane region" description="Helical" evidence="1">
    <location>
        <begin position="109"/>
        <end position="128"/>
    </location>
</feature>
<reference evidence="4 5" key="1">
    <citation type="submission" date="2018-09" db="EMBL/GenBank/DDBJ databases">
        <title>Discovery and Ecogenomic Context for Candidatus Cryosericales, a Global Caldiserica Order Active in Thawing Permafrost.</title>
        <authorList>
            <person name="Martinez M.A."/>
            <person name="Woodcroft B.J."/>
            <person name="Ignacio Espinoza J.C."/>
            <person name="Zayed A."/>
            <person name="Singleton C.M."/>
            <person name="Boyd J."/>
            <person name="Li Y.-F."/>
            <person name="Purvine S."/>
            <person name="Maughan H."/>
            <person name="Hodgkins S.B."/>
            <person name="Anderson D."/>
            <person name="Sederholm M."/>
            <person name="Temperton B."/>
            <person name="Saleska S.R."/>
            <person name="Tyson G.W."/>
            <person name="Rich V.I."/>
        </authorList>
    </citation>
    <scope>NUCLEOTIDE SEQUENCE [LARGE SCALE GENOMIC DNA]</scope>
    <source>
        <strain evidence="3 4">SMC2</strain>
        <strain evidence="2 5">SMC3</strain>
    </source>
</reference>
<keyword evidence="4" id="KW-1185">Reference proteome</keyword>
<sequence length="160" mass="16939">MENLILYGVVAVLLVFSMIRDRAKTKKALMKGLKAFEGILSQFLIVLMLVAIVLAVFDPATISRLLGAGSGFMGIMIASLVGAITLIPGFVAFPAAAELLRNGAGVTQIAAFVSSLMMVGIVTLPLEIRYFGKKAAIGRNTLAFAFSIVAALFVGWMVAR</sequence>
<organism evidence="2 5">
    <name type="scientific">Candidatus Cryosericum hinesii</name>
    <dbReference type="NCBI Taxonomy" id="2290915"/>
    <lineage>
        <taxon>Bacteria</taxon>
        <taxon>Pseudomonadati</taxon>
        <taxon>Caldisericota/Cryosericota group</taxon>
        <taxon>Candidatus Cryosericota</taxon>
        <taxon>Candidatus Cryosericia</taxon>
        <taxon>Candidatus Cryosericales</taxon>
        <taxon>Candidatus Cryosericaceae</taxon>
        <taxon>Candidatus Cryosericum</taxon>
    </lineage>
</organism>
<evidence type="ECO:0000313" key="3">
    <source>
        <dbReference type="EMBL" id="RIE14077.1"/>
    </source>
</evidence>
<evidence type="ECO:0000256" key="1">
    <source>
        <dbReference type="SAM" id="Phobius"/>
    </source>
</evidence>
<feature type="transmembrane region" description="Helical" evidence="1">
    <location>
        <begin position="72"/>
        <end position="97"/>
    </location>
</feature>
<keyword evidence="1" id="KW-1133">Transmembrane helix</keyword>
<feature type="transmembrane region" description="Helical" evidence="1">
    <location>
        <begin position="140"/>
        <end position="159"/>
    </location>
</feature>
<dbReference type="Proteomes" id="UP000266042">
    <property type="component" value="Unassembled WGS sequence"/>
</dbReference>
<dbReference type="EMBL" id="QXIW01000031">
    <property type="protein sequence ID" value="RIE12158.1"/>
    <property type="molecule type" value="Genomic_DNA"/>
</dbReference>
<dbReference type="Proteomes" id="UP000265724">
    <property type="component" value="Unassembled WGS sequence"/>
</dbReference>
<keyword evidence="1" id="KW-0812">Transmembrane</keyword>
<dbReference type="AlphaFoldDB" id="A0A398DJ33"/>
<dbReference type="EMBL" id="QXIX01000032">
    <property type="protein sequence ID" value="RIE14077.1"/>
    <property type="molecule type" value="Genomic_DNA"/>
</dbReference>
<accession>A0A398DJ33</accession>
<evidence type="ECO:0000313" key="4">
    <source>
        <dbReference type="Proteomes" id="UP000265724"/>
    </source>
</evidence>
<protein>
    <submittedName>
        <fullName evidence="2">Permease</fullName>
    </submittedName>
</protein>